<name>A0A1I6UX91_9SPHI</name>
<accession>A0A1I6UX91</accession>
<dbReference type="Pfam" id="PF09912">
    <property type="entry name" value="DUF2141"/>
    <property type="match status" value="1"/>
</dbReference>
<evidence type="ECO:0000313" key="1">
    <source>
        <dbReference type="EMBL" id="SFT06052.1"/>
    </source>
</evidence>
<reference evidence="1 2" key="1">
    <citation type="submission" date="2016-10" db="EMBL/GenBank/DDBJ databases">
        <authorList>
            <person name="de Groot N.N."/>
        </authorList>
    </citation>
    <scope>NUCLEOTIDE SEQUENCE [LARGE SCALE GENOMIC DNA]</scope>
    <source>
        <strain evidence="1 2">DSM 22789</strain>
    </source>
</reference>
<organism evidence="1 2">
    <name type="scientific">Sphingobacterium wenxiniae</name>
    <dbReference type="NCBI Taxonomy" id="683125"/>
    <lineage>
        <taxon>Bacteria</taxon>
        <taxon>Pseudomonadati</taxon>
        <taxon>Bacteroidota</taxon>
        <taxon>Sphingobacteriia</taxon>
        <taxon>Sphingobacteriales</taxon>
        <taxon>Sphingobacteriaceae</taxon>
        <taxon>Sphingobacterium</taxon>
    </lineage>
</organism>
<keyword evidence="2" id="KW-1185">Reference proteome</keyword>
<dbReference type="AlphaFoldDB" id="A0A1I6UX91"/>
<dbReference type="EMBL" id="FOZZ01000010">
    <property type="protein sequence ID" value="SFT06052.1"/>
    <property type="molecule type" value="Genomic_DNA"/>
</dbReference>
<protein>
    <submittedName>
        <fullName evidence="1">Uncharacterized conserved protein, DUF2141 family</fullName>
    </submittedName>
</protein>
<dbReference type="STRING" id="683125.SAMN05660206_110105"/>
<proteinExistence type="predicted"/>
<dbReference type="InterPro" id="IPR018673">
    <property type="entry name" value="DUF2141"/>
</dbReference>
<evidence type="ECO:0000313" key="2">
    <source>
        <dbReference type="Proteomes" id="UP000198785"/>
    </source>
</evidence>
<sequence length="154" mass="17630">MTMSKLIKYGTLFSSLWLAFVLFSSFKELQNSYSLTVNVENLRNSKGVVQYIIYDSEVNFPDQDLKSFYKKGKAEIVDNRSTFTFKNLPKGEYAVHILHDENKNGKTDIGFIKPKEGIGFSNYQSIGLNNRPKFEKAKFAVSKNDTVSIKTIYL</sequence>
<gene>
    <name evidence="1" type="ORF">SAMN05660206_110105</name>
</gene>
<dbReference type="Proteomes" id="UP000198785">
    <property type="component" value="Unassembled WGS sequence"/>
</dbReference>